<gene>
    <name evidence="3" type="ORF">FNAPI_2988</name>
</gene>
<dbReference type="InterPro" id="IPR013830">
    <property type="entry name" value="SGNH_hydro"/>
</dbReference>
<dbReference type="Proteomes" id="UP000574317">
    <property type="component" value="Unassembled WGS sequence"/>
</dbReference>
<evidence type="ECO:0000313" key="4">
    <source>
        <dbReference type="Proteomes" id="UP000574317"/>
    </source>
</evidence>
<feature type="domain" description="SGNH hydrolase-type esterase" evidence="2">
    <location>
        <begin position="32"/>
        <end position="221"/>
    </location>
</feature>
<feature type="chain" id="PRO_5034634417" evidence="1">
    <location>
        <begin position="19"/>
        <end position="264"/>
    </location>
</feature>
<dbReference type="PANTHER" id="PTHR43695:SF2">
    <property type="entry name" value="PUTATIVE (AFU_ORTHOLOGUE AFUA_2G17250)-RELATED"/>
    <property type="match status" value="1"/>
</dbReference>
<sequence length="264" mass="28295">MRFSFAGLALTFIGSVQSSPVAQAAKPPQFFLIGDSTVAVDGGWGNGFLSYLNAPAKGDNRGVSGSTTVSWKSNGRWDALIKDIGAAKADFEPVVTIQFGHNDQKVMQLDEFHANLVDIGNQIKAAGGTPASLLANLQISPVLRSCQIFITSLTRRTFQNGEVVQNLKEWAAETIAAAGDVGAQYLELNKASTDYVNAIGNENAQRYNWGEGDRTHLNPAGEIVFGRMVVDLLLEAREDFSSSFTSNKALSDKIANGEFATGDE</sequence>
<dbReference type="AlphaFoldDB" id="A0A8H5K0N4"/>
<comment type="caution">
    <text evidence="3">The sequence shown here is derived from an EMBL/GenBank/DDBJ whole genome shotgun (WGS) entry which is preliminary data.</text>
</comment>
<organism evidence="3 4">
    <name type="scientific">Fusarium napiforme</name>
    <dbReference type="NCBI Taxonomy" id="42672"/>
    <lineage>
        <taxon>Eukaryota</taxon>
        <taxon>Fungi</taxon>
        <taxon>Dikarya</taxon>
        <taxon>Ascomycota</taxon>
        <taxon>Pezizomycotina</taxon>
        <taxon>Sordariomycetes</taxon>
        <taxon>Hypocreomycetidae</taxon>
        <taxon>Hypocreales</taxon>
        <taxon>Nectriaceae</taxon>
        <taxon>Fusarium</taxon>
        <taxon>Fusarium fujikuroi species complex</taxon>
    </lineage>
</organism>
<dbReference type="CDD" id="cd01821">
    <property type="entry name" value="Rhamnogalacturan_acetylesterase_like"/>
    <property type="match status" value="1"/>
</dbReference>
<reference evidence="3 4" key="1">
    <citation type="submission" date="2020-05" db="EMBL/GenBank/DDBJ databases">
        <title>Identification and distribution of gene clusters putatively required for synthesis of sphingolipid metabolism inhibitors in phylogenetically diverse species of the filamentous fungus Fusarium.</title>
        <authorList>
            <person name="Kim H.-S."/>
            <person name="Busman M."/>
            <person name="Brown D.W."/>
            <person name="Divon H."/>
            <person name="Uhlig S."/>
            <person name="Proctor R.H."/>
        </authorList>
    </citation>
    <scope>NUCLEOTIDE SEQUENCE [LARGE SCALE GENOMIC DNA]</scope>
    <source>
        <strain evidence="3 4">NRRL 25196</strain>
    </source>
</reference>
<dbReference type="EMBL" id="JAAOAO010000102">
    <property type="protein sequence ID" value="KAF5562846.1"/>
    <property type="molecule type" value="Genomic_DNA"/>
</dbReference>
<feature type="signal peptide" evidence="1">
    <location>
        <begin position="1"/>
        <end position="18"/>
    </location>
</feature>
<proteinExistence type="predicted"/>
<evidence type="ECO:0000313" key="3">
    <source>
        <dbReference type="EMBL" id="KAF5562846.1"/>
    </source>
</evidence>
<dbReference type="SUPFAM" id="SSF52266">
    <property type="entry name" value="SGNH hydrolase"/>
    <property type="match status" value="1"/>
</dbReference>
<dbReference type="InterPro" id="IPR036514">
    <property type="entry name" value="SGNH_hydro_sf"/>
</dbReference>
<dbReference type="InterPro" id="IPR037459">
    <property type="entry name" value="RhgT-like"/>
</dbReference>
<accession>A0A8H5K0N4</accession>
<protein>
    <submittedName>
        <fullName evidence="3">Acetylesterase</fullName>
    </submittedName>
</protein>
<name>A0A8H5K0N4_9HYPO</name>
<dbReference type="GO" id="GO:0016787">
    <property type="term" value="F:hydrolase activity"/>
    <property type="evidence" value="ECO:0007669"/>
    <property type="project" value="InterPro"/>
</dbReference>
<keyword evidence="4" id="KW-1185">Reference proteome</keyword>
<dbReference type="PANTHER" id="PTHR43695">
    <property type="entry name" value="PUTATIVE (AFU_ORTHOLOGUE AFUA_2G17250)-RELATED"/>
    <property type="match status" value="1"/>
</dbReference>
<evidence type="ECO:0000256" key="1">
    <source>
        <dbReference type="SAM" id="SignalP"/>
    </source>
</evidence>
<evidence type="ECO:0000259" key="2">
    <source>
        <dbReference type="Pfam" id="PF13472"/>
    </source>
</evidence>
<keyword evidence="1" id="KW-0732">Signal</keyword>
<dbReference type="Gene3D" id="3.40.50.1110">
    <property type="entry name" value="SGNH hydrolase"/>
    <property type="match status" value="1"/>
</dbReference>
<dbReference type="Pfam" id="PF13472">
    <property type="entry name" value="Lipase_GDSL_2"/>
    <property type="match status" value="1"/>
</dbReference>